<dbReference type="EMBL" id="JAIQCV010000001">
    <property type="protein sequence ID" value="KAH1130943.1"/>
    <property type="molecule type" value="Genomic_DNA"/>
</dbReference>
<dbReference type="InterPro" id="IPR001611">
    <property type="entry name" value="Leu-rich_rpt"/>
</dbReference>
<dbReference type="OrthoDB" id="1729886at2759"/>
<comment type="caution">
    <text evidence="10">The sequence shown here is derived from an EMBL/GenBank/DDBJ whole genome shotgun (WGS) entry which is preliminary data.</text>
</comment>
<evidence type="ECO:0000256" key="6">
    <source>
        <dbReference type="ARBA" id="ARBA00022989"/>
    </source>
</evidence>
<dbReference type="PANTHER" id="PTHR47986:SF10">
    <property type="entry name" value="RECEPTOR-LIKE KINASE TMK4"/>
    <property type="match status" value="1"/>
</dbReference>
<dbReference type="Gene3D" id="3.80.10.10">
    <property type="entry name" value="Ribonuclease Inhibitor"/>
    <property type="match status" value="1"/>
</dbReference>
<dbReference type="PANTHER" id="PTHR47986">
    <property type="entry name" value="OSJNBA0070M12.3 PROTEIN"/>
    <property type="match status" value="1"/>
</dbReference>
<evidence type="ECO:0000256" key="3">
    <source>
        <dbReference type="ARBA" id="ARBA00022692"/>
    </source>
</evidence>
<name>A0A9D3WLI9_9ROSI</name>
<evidence type="ECO:0000256" key="9">
    <source>
        <dbReference type="ARBA" id="ARBA00023180"/>
    </source>
</evidence>
<organism evidence="10 11">
    <name type="scientific">Gossypium stocksii</name>
    <dbReference type="NCBI Taxonomy" id="47602"/>
    <lineage>
        <taxon>Eukaryota</taxon>
        <taxon>Viridiplantae</taxon>
        <taxon>Streptophyta</taxon>
        <taxon>Embryophyta</taxon>
        <taxon>Tracheophyta</taxon>
        <taxon>Spermatophyta</taxon>
        <taxon>Magnoliopsida</taxon>
        <taxon>eudicotyledons</taxon>
        <taxon>Gunneridae</taxon>
        <taxon>Pentapetalae</taxon>
        <taxon>rosids</taxon>
        <taxon>malvids</taxon>
        <taxon>Malvales</taxon>
        <taxon>Malvaceae</taxon>
        <taxon>Malvoideae</taxon>
        <taxon>Gossypium</taxon>
    </lineage>
</organism>
<reference evidence="10 11" key="1">
    <citation type="journal article" date="2021" name="Plant Biotechnol. J.">
        <title>Multi-omics assisted identification of the key and species-specific regulatory components of drought-tolerant mechanisms in Gossypium stocksii.</title>
        <authorList>
            <person name="Yu D."/>
            <person name="Ke L."/>
            <person name="Zhang D."/>
            <person name="Wu Y."/>
            <person name="Sun Y."/>
            <person name="Mei J."/>
            <person name="Sun J."/>
            <person name="Sun Y."/>
        </authorList>
    </citation>
    <scope>NUCLEOTIDE SEQUENCE [LARGE SCALE GENOMIC DNA]</scope>
    <source>
        <strain evidence="11">cv. E1</strain>
        <tissue evidence="10">Leaf</tissue>
    </source>
</reference>
<accession>A0A9D3WLI9</accession>
<dbReference type="SUPFAM" id="SSF52058">
    <property type="entry name" value="L domain-like"/>
    <property type="match status" value="1"/>
</dbReference>
<evidence type="ECO:0000313" key="10">
    <source>
        <dbReference type="EMBL" id="KAH1130943.1"/>
    </source>
</evidence>
<keyword evidence="11" id="KW-1185">Reference proteome</keyword>
<evidence type="ECO:0000256" key="5">
    <source>
        <dbReference type="ARBA" id="ARBA00022737"/>
    </source>
</evidence>
<dbReference type="Pfam" id="PF13855">
    <property type="entry name" value="LRR_8"/>
    <property type="match status" value="1"/>
</dbReference>
<dbReference type="InterPro" id="IPR052422">
    <property type="entry name" value="Auxin_Ser/Thr_Kinase"/>
</dbReference>
<keyword evidence="9" id="KW-0325">Glycoprotein</keyword>
<evidence type="ECO:0000256" key="8">
    <source>
        <dbReference type="ARBA" id="ARBA00023170"/>
    </source>
</evidence>
<evidence type="ECO:0000313" key="11">
    <source>
        <dbReference type="Proteomes" id="UP000828251"/>
    </source>
</evidence>
<comment type="subcellular location">
    <subcellularLocation>
        <location evidence="1">Membrane</location>
        <topology evidence="1">Single-pass membrane protein</topology>
    </subcellularLocation>
</comment>
<keyword evidence="5" id="KW-0677">Repeat</keyword>
<keyword evidence="3" id="KW-0812">Transmembrane</keyword>
<sequence length="286" mass="32220">MELPFFIPYHYSPIPPLLPHHPSPYFHQLNFQILNIYLDNNLFTSIAPDAFSRLTSLQTLSLSKNTKLSPWTFSDLSQSTSLVEVQFDNTNLYGTLPDVFQSLNSLQSIRLSYNNLNDTLPPSLAGTMIQNLWINNQNVGFTGTLDVLSNMTNLLHVWVHKNMFTSQIPDLSKFVGIFDIKLKENLLTGSISRSLINLPSLKNISLSNNKLQNPFPKFPNIVENNVVNGTDNFCNNNGDPFDPQVTTLLEIAGGFGYLVQSLMVEKRGRGRDNQSRGKDGGEERER</sequence>
<dbReference type="Pfam" id="PF00560">
    <property type="entry name" value="LRR_1"/>
    <property type="match status" value="1"/>
</dbReference>
<keyword evidence="2" id="KW-0433">Leucine-rich repeat</keyword>
<dbReference type="InterPro" id="IPR032675">
    <property type="entry name" value="LRR_dom_sf"/>
</dbReference>
<gene>
    <name evidence="10" type="ORF">J1N35_002321</name>
</gene>
<evidence type="ECO:0000256" key="1">
    <source>
        <dbReference type="ARBA" id="ARBA00004167"/>
    </source>
</evidence>
<evidence type="ECO:0000256" key="2">
    <source>
        <dbReference type="ARBA" id="ARBA00022614"/>
    </source>
</evidence>
<evidence type="ECO:0000256" key="7">
    <source>
        <dbReference type="ARBA" id="ARBA00023136"/>
    </source>
</evidence>
<protein>
    <submittedName>
        <fullName evidence="10">Uncharacterized protein</fullName>
    </submittedName>
</protein>
<keyword evidence="7" id="KW-0472">Membrane</keyword>
<evidence type="ECO:0000256" key="4">
    <source>
        <dbReference type="ARBA" id="ARBA00022729"/>
    </source>
</evidence>
<keyword evidence="4" id="KW-0732">Signal</keyword>
<dbReference type="GO" id="GO:0016020">
    <property type="term" value="C:membrane"/>
    <property type="evidence" value="ECO:0007669"/>
    <property type="project" value="UniProtKB-SubCell"/>
</dbReference>
<keyword evidence="8" id="KW-0675">Receptor</keyword>
<dbReference type="Proteomes" id="UP000828251">
    <property type="component" value="Unassembled WGS sequence"/>
</dbReference>
<proteinExistence type="predicted"/>
<dbReference type="AlphaFoldDB" id="A0A9D3WLI9"/>
<keyword evidence="6" id="KW-1133">Transmembrane helix</keyword>